<dbReference type="InterPro" id="IPR012337">
    <property type="entry name" value="RNaseH-like_sf"/>
</dbReference>
<dbReference type="EC" id="2.7.7.7" evidence="3 16"/>
<evidence type="ECO:0000256" key="8">
    <source>
        <dbReference type="ARBA" id="ARBA00022722"/>
    </source>
</evidence>
<evidence type="ECO:0000256" key="17">
    <source>
        <dbReference type="SAM" id="MobiDB-lite"/>
    </source>
</evidence>
<evidence type="ECO:0000256" key="5">
    <source>
        <dbReference type="ARBA" id="ARBA00022679"/>
    </source>
</evidence>
<keyword evidence="10 16" id="KW-0378">Hydrolase</keyword>
<keyword evidence="20" id="KW-1185">Reference proteome</keyword>
<evidence type="ECO:0000256" key="6">
    <source>
        <dbReference type="ARBA" id="ARBA00022695"/>
    </source>
</evidence>
<keyword evidence="6 16" id="KW-0548">Nucleotidyltransferase</keyword>
<reference evidence="19" key="1">
    <citation type="thesis" date="2020" institute="Technische Universitat Dresden" country="Dresden, Germany">
        <title>The Agarolytic System of Microbulbifer elongatus PORT2, Isolated from Batu Karas, Pangandaran West Java Indonesia.</title>
        <authorList>
            <person name="Anggraeni S.R."/>
        </authorList>
    </citation>
    <scope>NUCLEOTIDE SEQUENCE</scope>
    <source>
        <strain evidence="19">PORT2</strain>
    </source>
</reference>
<dbReference type="EMBL" id="JACASI010000034">
    <property type="protein sequence ID" value="MCQ3830552.1"/>
    <property type="molecule type" value="Genomic_DNA"/>
</dbReference>
<dbReference type="InterPro" id="IPR006309">
    <property type="entry name" value="DnaQ_proteo"/>
</dbReference>
<evidence type="ECO:0000256" key="9">
    <source>
        <dbReference type="ARBA" id="ARBA00022723"/>
    </source>
</evidence>
<dbReference type="CDD" id="cd06131">
    <property type="entry name" value="DNA_pol_III_epsilon_Ecoli_like"/>
    <property type="match status" value="1"/>
</dbReference>
<keyword evidence="11 16" id="KW-0269">Exonuclease</keyword>
<dbReference type="SMART" id="SM00479">
    <property type="entry name" value="EXOIII"/>
    <property type="match status" value="1"/>
</dbReference>
<comment type="subunit">
    <text evidence="16">DNA polymerase III contains a core (composed of alpha, epsilon and theta chains) that associates with a tau subunit. This core dimerizes to form the POLIII' complex. PolIII' associates with the gamma complex (composed of gamma, delta, delta', psi and chi chains) and with the beta chain to form the complete DNA polymerase III complex.</text>
</comment>
<keyword evidence="12 16" id="KW-0460">Magnesium</keyword>
<evidence type="ECO:0000256" key="4">
    <source>
        <dbReference type="ARBA" id="ARBA00020352"/>
    </source>
</evidence>
<evidence type="ECO:0000256" key="3">
    <source>
        <dbReference type="ARBA" id="ARBA00012417"/>
    </source>
</evidence>
<evidence type="ECO:0000256" key="14">
    <source>
        <dbReference type="ARBA" id="ARBA00023211"/>
    </source>
</evidence>
<sequence>MRQIVLDTETTGLDPKSGHRIIEIGCVELINRKLTGRHYHQYINPEREVDDGAIEVHGITNEFLVDKPVFSQVVDEFMTFCDGAELVIHNAPFDVGFIDAELKRLGSPRWQSVAAHCGVLDTLALAREKHPGQKNNLDALCKRYFVDNSQRDLHGALLDAEILADVYLMMTGGQTDLALAGTDTSGDDDADNETQEAGSIRRLSAQRAPLSVVRASAEELQAHEEFLAELEKAGGKHFW</sequence>
<comment type="catalytic activity">
    <reaction evidence="15 16">
        <text>DNA(n) + a 2'-deoxyribonucleoside 5'-triphosphate = DNA(n+1) + diphosphate</text>
        <dbReference type="Rhea" id="RHEA:22508"/>
        <dbReference type="Rhea" id="RHEA-COMP:17339"/>
        <dbReference type="Rhea" id="RHEA-COMP:17340"/>
        <dbReference type="ChEBI" id="CHEBI:33019"/>
        <dbReference type="ChEBI" id="CHEBI:61560"/>
        <dbReference type="ChEBI" id="CHEBI:173112"/>
        <dbReference type="EC" id="2.7.7.7"/>
    </reaction>
</comment>
<feature type="region of interest" description="Disordered" evidence="17">
    <location>
        <begin position="180"/>
        <end position="199"/>
    </location>
</feature>
<dbReference type="NCBIfam" id="NF004316">
    <property type="entry name" value="PRK05711.1"/>
    <property type="match status" value="1"/>
</dbReference>
<evidence type="ECO:0000256" key="10">
    <source>
        <dbReference type="ARBA" id="ARBA00022801"/>
    </source>
</evidence>
<dbReference type="NCBIfam" id="TIGR01406">
    <property type="entry name" value="dnaQ_proteo"/>
    <property type="match status" value="1"/>
</dbReference>
<name>A0ABT1P4V1_9GAMM</name>
<proteinExistence type="predicted"/>
<feature type="domain" description="Exonuclease" evidence="18">
    <location>
        <begin position="2"/>
        <end position="176"/>
    </location>
</feature>
<protein>
    <recommendedName>
        <fullName evidence="4 16">DNA polymerase III subunit epsilon</fullName>
        <ecNumber evidence="3 16">2.7.7.7</ecNumber>
    </recommendedName>
</protein>
<dbReference type="Proteomes" id="UP001205566">
    <property type="component" value="Unassembled WGS sequence"/>
</dbReference>
<gene>
    <name evidence="16 19" type="primary">dnaQ</name>
    <name evidence="19" type="ORF">HXX02_13990</name>
</gene>
<dbReference type="Gene3D" id="3.30.420.10">
    <property type="entry name" value="Ribonuclease H-like superfamily/Ribonuclease H"/>
    <property type="match status" value="1"/>
</dbReference>
<dbReference type="GO" id="GO:0003887">
    <property type="term" value="F:DNA-directed DNA polymerase activity"/>
    <property type="evidence" value="ECO:0007669"/>
    <property type="project" value="UniProtKB-EC"/>
</dbReference>
<evidence type="ECO:0000256" key="16">
    <source>
        <dbReference type="RuleBase" id="RU364087"/>
    </source>
</evidence>
<dbReference type="InterPro" id="IPR006054">
    <property type="entry name" value="DnaQ"/>
</dbReference>
<accession>A0ABT1P4V1</accession>
<evidence type="ECO:0000256" key="13">
    <source>
        <dbReference type="ARBA" id="ARBA00022932"/>
    </source>
</evidence>
<comment type="cofactor">
    <cofactor evidence="2 16">
        <name>Mg(2+)</name>
        <dbReference type="ChEBI" id="CHEBI:18420"/>
    </cofactor>
</comment>
<dbReference type="InterPro" id="IPR013520">
    <property type="entry name" value="Ribonucl_H"/>
</dbReference>
<feature type="compositionally biased region" description="Acidic residues" evidence="17">
    <location>
        <begin position="185"/>
        <end position="194"/>
    </location>
</feature>
<keyword evidence="8 16" id="KW-0540">Nuclease</keyword>
<dbReference type="PANTHER" id="PTHR30231:SF41">
    <property type="entry name" value="DNA POLYMERASE III SUBUNIT EPSILON"/>
    <property type="match status" value="1"/>
</dbReference>
<keyword evidence="13 16" id="KW-0239">DNA-directed DNA polymerase</keyword>
<comment type="cofactor">
    <cofactor evidence="1 16">
        <name>Mn(2+)</name>
        <dbReference type="ChEBI" id="CHEBI:29035"/>
    </cofactor>
</comment>
<keyword evidence="7 16" id="KW-0235">DNA replication</keyword>
<evidence type="ECO:0000256" key="2">
    <source>
        <dbReference type="ARBA" id="ARBA00001946"/>
    </source>
</evidence>
<evidence type="ECO:0000256" key="15">
    <source>
        <dbReference type="ARBA" id="ARBA00049244"/>
    </source>
</evidence>
<keyword evidence="14 16" id="KW-0464">Manganese</keyword>
<evidence type="ECO:0000256" key="12">
    <source>
        <dbReference type="ARBA" id="ARBA00022842"/>
    </source>
</evidence>
<evidence type="ECO:0000259" key="18">
    <source>
        <dbReference type="SMART" id="SM00479"/>
    </source>
</evidence>
<comment type="caution">
    <text evidence="19">The sequence shown here is derived from an EMBL/GenBank/DDBJ whole genome shotgun (WGS) entry which is preliminary data.</text>
</comment>
<dbReference type="Pfam" id="PF00929">
    <property type="entry name" value="RNase_T"/>
    <property type="match status" value="1"/>
</dbReference>
<comment type="function">
    <text evidence="16">DNA polymerase III is a complex, multichain enzyme responsible for most of the replicative synthesis in bacteria. The epsilon subunit contain the editing function and is a proofreading 3'-5' exonuclease.</text>
</comment>
<evidence type="ECO:0000256" key="7">
    <source>
        <dbReference type="ARBA" id="ARBA00022705"/>
    </source>
</evidence>
<dbReference type="NCBIfam" id="TIGR00573">
    <property type="entry name" value="dnaq"/>
    <property type="match status" value="1"/>
</dbReference>
<evidence type="ECO:0000313" key="19">
    <source>
        <dbReference type="EMBL" id="MCQ3830552.1"/>
    </source>
</evidence>
<organism evidence="19 20">
    <name type="scientific">Microbulbifer elongatus</name>
    <dbReference type="NCBI Taxonomy" id="86173"/>
    <lineage>
        <taxon>Bacteria</taxon>
        <taxon>Pseudomonadati</taxon>
        <taxon>Pseudomonadota</taxon>
        <taxon>Gammaproteobacteria</taxon>
        <taxon>Cellvibrionales</taxon>
        <taxon>Microbulbiferaceae</taxon>
        <taxon>Microbulbifer</taxon>
    </lineage>
</organism>
<evidence type="ECO:0000256" key="11">
    <source>
        <dbReference type="ARBA" id="ARBA00022839"/>
    </source>
</evidence>
<dbReference type="PANTHER" id="PTHR30231">
    <property type="entry name" value="DNA POLYMERASE III SUBUNIT EPSILON"/>
    <property type="match status" value="1"/>
</dbReference>
<evidence type="ECO:0000256" key="1">
    <source>
        <dbReference type="ARBA" id="ARBA00001936"/>
    </source>
</evidence>
<keyword evidence="9 16" id="KW-0479">Metal-binding</keyword>
<dbReference type="SUPFAM" id="SSF53098">
    <property type="entry name" value="Ribonuclease H-like"/>
    <property type="match status" value="1"/>
</dbReference>
<dbReference type="RefSeq" id="WP_255875471.1">
    <property type="nucleotide sequence ID" value="NZ_JACASI010000034.1"/>
</dbReference>
<keyword evidence="5 16" id="KW-0808">Transferase</keyword>
<evidence type="ECO:0000313" key="20">
    <source>
        <dbReference type="Proteomes" id="UP001205566"/>
    </source>
</evidence>
<dbReference type="InterPro" id="IPR036397">
    <property type="entry name" value="RNaseH_sf"/>
</dbReference>